<comment type="subcellular location">
    <subcellularLocation>
        <location evidence="1">Nucleus</location>
        <location evidence="1">Nucleolus</location>
    </subcellularLocation>
</comment>
<dbReference type="Pfam" id="PF10153">
    <property type="entry name" value="Efg1"/>
    <property type="match status" value="1"/>
</dbReference>
<comment type="similarity">
    <text evidence="2">Belongs to the EFG1 family.</text>
</comment>
<dbReference type="EMBL" id="SEOQ01000815">
    <property type="protein sequence ID" value="TFY56589.1"/>
    <property type="molecule type" value="Genomic_DNA"/>
</dbReference>
<dbReference type="Proteomes" id="UP000298327">
    <property type="component" value="Unassembled WGS sequence"/>
</dbReference>
<dbReference type="GO" id="GO:0000462">
    <property type="term" value="P:maturation of SSU-rRNA from tricistronic rRNA transcript (SSU-rRNA, 5.8S rRNA, LSU-rRNA)"/>
    <property type="evidence" value="ECO:0007669"/>
    <property type="project" value="TreeGrafter"/>
</dbReference>
<dbReference type="OrthoDB" id="47732at2759"/>
<feature type="region of interest" description="Disordered" evidence="8">
    <location>
        <begin position="227"/>
        <end position="329"/>
    </location>
</feature>
<feature type="compositionally biased region" description="Low complexity" evidence="8">
    <location>
        <begin position="229"/>
        <end position="239"/>
    </location>
</feature>
<reference evidence="9 10" key="1">
    <citation type="submission" date="2019-02" db="EMBL/GenBank/DDBJ databases">
        <title>Genome sequencing of the rare red list fungi Dentipellis fragilis.</title>
        <authorList>
            <person name="Buettner E."/>
            <person name="Kellner H."/>
        </authorList>
    </citation>
    <scope>NUCLEOTIDE SEQUENCE [LARGE SCALE GENOMIC DNA]</scope>
    <source>
        <strain evidence="9 10">DSM 105465</strain>
    </source>
</reference>
<evidence type="ECO:0000313" key="10">
    <source>
        <dbReference type="Proteomes" id="UP000298327"/>
    </source>
</evidence>
<keyword evidence="6" id="KW-0175">Coiled coil</keyword>
<dbReference type="InterPro" id="IPR019310">
    <property type="entry name" value="Efg1"/>
</dbReference>
<dbReference type="InterPro" id="IPR050786">
    <property type="entry name" value="EFG1_rRNA-proc"/>
</dbReference>
<dbReference type="STRING" id="205917.A0A4Y9Y713"/>
<sequence>MPPTRTRDTKKAGEPSTLTTRDARHKPKKQFQAKETAAPGVSKLKSVLRQARRLLAKDALAANVRVETERRVKALEADLAKAEAAGKERTLAVRYHKIKFFDRQKLVRKIKQTRKQLEASDLTSKARKSLEAALFKLRVDLNYVTNYPKTEKYISLFPPEVRHGSGAEPVHAAPSAEKSATDAKREELRDWIRKRMQAGELSAEPETLERAHVEIGTGVDVWKQKDAKAVNGKGKAKSSAGEKRGDAVGMQDDEFFEENEAEAEEEERDVVMDAEETEQPPAKPTKKRPKKEKDAARKKSKTETKGKAPVAVKDDFFAGGESDGSDESA</sequence>
<dbReference type="AlphaFoldDB" id="A0A4Y9Y713"/>
<feature type="compositionally biased region" description="Basic and acidic residues" evidence="8">
    <location>
        <begin position="1"/>
        <end position="13"/>
    </location>
</feature>
<dbReference type="PANTHER" id="PTHR33911">
    <property type="entry name" value="RRNA-PROCESSING PROTEIN EFG1"/>
    <property type="match status" value="1"/>
</dbReference>
<organism evidence="9 10">
    <name type="scientific">Dentipellis fragilis</name>
    <dbReference type="NCBI Taxonomy" id="205917"/>
    <lineage>
        <taxon>Eukaryota</taxon>
        <taxon>Fungi</taxon>
        <taxon>Dikarya</taxon>
        <taxon>Basidiomycota</taxon>
        <taxon>Agaricomycotina</taxon>
        <taxon>Agaricomycetes</taxon>
        <taxon>Russulales</taxon>
        <taxon>Hericiaceae</taxon>
        <taxon>Dentipellis</taxon>
    </lineage>
</organism>
<protein>
    <recommendedName>
        <fullName evidence="3">rRNA-processing protein EFG1</fullName>
    </recommendedName>
    <alternativeName>
        <fullName evidence="4">rRNA-processing protein efg1</fullName>
    </alternativeName>
</protein>
<evidence type="ECO:0000256" key="7">
    <source>
        <dbReference type="ARBA" id="ARBA00023242"/>
    </source>
</evidence>
<proteinExistence type="inferred from homology"/>
<dbReference type="GO" id="GO:0005730">
    <property type="term" value="C:nucleolus"/>
    <property type="evidence" value="ECO:0007669"/>
    <property type="project" value="UniProtKB-SubCell"/>
</dbReference>
<feature type="compositionally biased region" description="Acidic residues" evidence="8">
    <location>
        <begin position="251"/>
        <end position="278"/>
    </location>
</feature>
<dbReference type="GO" id="GO:0030688">
    <property type="term" value="C:preribosome, small subunit precursor"/>
    <property type="evidence" value="ECO:0007669"/>
    <property type="project" value="TreeGrafter"/>
</dbReference>
<evidence type="ECO:0000256" key="4">
    <source>
        <dbReference type="ARBA" id="ARBA00019827"/>
    </source>
</evidence>
<evidence type="ECO:0000256" key="2">
    <source>
        <dbReference type="ARBA" id="ARBA00006916"/>
    </source>
</evidence>
<evidence type="ECO:0000256" key="5">
    <source>
        <dbReference type="ARBA" id="ARBA00022552"/>
    </source>
</evidence>
<keyword evidence="10" id="KW-1185">Reference proteome</keyword>
<evidence type="ECO:0000256" key="3">
    <source>
        <dbReference type="ARBA" id="ARBA00018689"/>
    </source>
</evidence>
<comment type="caution">
    <text evidence="9">The sequence shown here is derived from an EMBL/GenBank/DDBJ whole genome shotgun (WGS) entry which is preliminary data.</text>
</comment>
<evidence type="ECO:0000313" key="9">
    <source>
        <dbReference type="EMBL" id="TFY56589.1"/>
    </source>
</evidence>
<name>A0A4Y9Y713_9AGAM</name>
<feature type="region of interest" description="Disordered" evidence="8">
    <location>
        <begin position="164"/>
        <end position="186"/>
    </location>
</feature>
<keyword evidence="7" id="KW-0539">Nucleus</keyword>
<keyword evidence="5" id="KW-0698">rRNA processing</keyword>
<gene>
    <name evidence="9" type="ORF">EVG20_g8874</name>
</gene>
<feature type="region of interest" description="Disordered" evidence="8">
    <location>
        <begin position="1"/>
        <end position="38"/>
    </location>
</feature>
<accession>A0A4Y9Y713</accession>
<evidence type="ECO:0000256" key="8">
    <source>
        <dbReference type="SAM" id="MobiDB-lite"/>
    </source>
</evidence>
<feature type="compositionally biased region" description="Basic and acidic residues" evidence="8">
    <location>
        <begin position="291"/>
        <end position="316"/>
    </location>
</feature>
<dbReference type="PANTHER" id="PTHR33911:SF1">
    <property type="entry name" value="RRNA-PROCESSING PROTEIN EFG1"/>
    <property type="match status" value="1"/>
</dbReference>
<evidence type="ECO:0000256" key="1">
    <source>
        <dbReference type="ARBA" id="ARBA00004604"/>
    </source>
</evidence>
<evidence type="ECO:0000256" key="6">
    <source>
        <dbReference type="ARBA" id="ARBA00023054"/>
    </source>
</evidence>